<proteinExistence type="predicted"/>
<keyword evidence="2" id="KW-1185">Reference proteome</keyword>
<dbReference type="Proteomes" id="UP001501822">
    <property type="component" value="Unassembled WGS sequence"/>
</dbReference>
<name>A0ABN0X7N7_9ACTN</name>
<sequence>MPVIGDNAVVCLVCDSPLAIEGDAEKGEIVECSACGQEHELTGAADGVHEVSLAPEVEEDWGE</sequence>
<dbReference type="Pfam" id="PF21344">
    <property type="entry name" value="Zn_ribbon_LysW"/>
    <property type="match status" value="1"/>
</dbReference>
<dbReference type="RefSeq" id="WP_252802385.1">
    <property type="nucleotide sequence ID" value="NZ_BAAABM010000047.1"/>
</dbReference>
<organism evidence="1 2">
    <name type="scientific">Actinoallomurus spadix</name>
    <dbReference type="NCBI Taxonomy" id="79912"/>
    <lineage>
        <taxon>Bacteria</taxon>
        <taxon>Bacillati</taxon>
        <taxon>Actinomycetota</taxon>
        <taxon>Actinomycetes</taxon>
        <taxon>Streptosporangiales</taxon>
        <taxon>Thermomonosporaceae</taxon>
        <taxon>Actinoallomurus</taxon>
    </lineage>
</organism>
<comment type="caution">
    <text evidence="1">The sequence shown here is derived from an EMBL/GenBank/DDBJ whole genome shotgun (WGS) entry which is preliminary data.</text>
</comment>
<evidence type="ECO:0000313" key="1">
    <source>
        <dbReference type="EMBL" id="GAA0357207.1"/>
    </source>
</evidence>
<accession>A0ABN0X7N7</accession>
<protein>
    <submittedName>
        <fullName evidence="1">Lysine biosynthesis protein LysW</fullName>
    </submittedName>
</protein>
<gene>
    <name evidence="1" type="primary">lysW</name>
    <name evidence="1" type="ORF">GCM10010151_53610</name>
</gene>
<evidence type="ECO:0000313" key="2">
    <source>
        <dbReference type="Proteomes" id="UP001501822"/>
    </source>
</evidence>
<dbReference type="EMBL" id="BAAABM010000047">
    <property type="protein sequence ID" value="GAA0357207.1"/>
    <property type="molecule type" value="Genomic_DNA"/>
</dbReference>
<reference evidence="1 2" key="1">
    <citation type="journal article" date="2019" name="Int. J. Syst. Evol. Microbiol.">
        <title>The Global Catalogue of Microorganisms (GCM) 10K type strain sequencing project: providing services to taxonomists for standard genome sequencing and annotation.</title>
        <authorList>
            <consortium name="The Broad Institute Genomics Platform"/>
            <consortium name="The Broad Institute Genome Sequencing Center for Infectious Disease"/>
            <person name="Wu L."/>
            <person name="Ma J."/>
        </authorList>
    </citation>
    <scope>NUCLEOTIDE SEQUENCE [LARGE SCALE GENOMIC DNA]</scope>
    <source>
        <strain evidence="1 2">JCM 3146</strain>
    </source>
</reference>
<dbReference type="Gene3D" id="2.20.28.160">
    <property type="match status" value="1"/>
</dbReference>
<dbReference type="InterPro" id="IPR005906">
    <property type="entry name" value="LysW"/>
</dbReference>